<gene>
    <name evidence="3" type="ORF">Pmar_PMAR029011</name>
</gene>
<feature type="signal peptide" evidence="2">
    <location>
        <begin position="1"/>
        <end position="21"/>
    </location>
</feature>
<evidence type="ECO:0000256" key="1">
    <source>
        <dbReference type="SAM" id="MobiDB-lite"/>
    </source>
</evidence>
<evidence type="ECO:0000313" key="4">
    <source>
        <dbReference type="Proteomes" id="UP000007800"/>
    </source>
</evidence>
<accession>C5L695</accession>
<dbReference type="Proteomes" id="UP000007800">
    <property type="component" value="Unassembled WGS sequence"/>
</dbReference>
<reference evidence="3 4" key="1">
    <citation type="submission" date="2008-07" db="EMBL/GenBank/DDBJ databases">
        <authorList>
            <person name="El-Sayed N."/>
            <person name="Caler E."/>
            <person name="Inman J."/>
            <person name="Amedeo P."/>
            <person name="Hass B."/>
            <person name="Wortman J."/>
        </authorList>
    </citation>
    <scope>NUCLEOTIDE SEQUENCE [LARGE SCALE GENOMIC DNA]</scope>
    <source>
        <strain evidence="4">ATCC 50983 / TXsc</strain>
    </source>
</reference>
<protein>
    <recommendedName>
        <fullName evidence="5">Secreted protein</fullName>
    </recommendedName>
</protein>
<proteinExistence type="predicted"/>
<keyword evidence="2" id="KW-0732">Signal</keyword>
<feature type="region of interest" description="Disordered" evidence="1">
    <location>
        <begin position="26"/>
        <end position="109"/>
    </location>
</feature>
<evidence type="ECO:0008006" key="5">
    <source>
        <dbReference type="Google" id="ProtNLM"/>
    </source>
</evidence>
<feature type="chain" id="PRO_5002954293" description="Secreted protein" evidence="2">
    <location>
        <begin position="22"/>
        <end position="109"/>
    </location>
</feature>
<evidence type="ECO:0000256" key="2">
    <source>
        <dbReference type="SAM" id="SignalP"/>
    </source>
</evidence>
<dbReference type="RefSeq" id="XP_002775906.1">
    <property type="nucleotide sequence ID" value="XM_002775860.1"/>
</dbReference>
<dbReference type="EMBL" id="GG679756">
    <property type="protein sequence ID" value="EER07722.1"/>
    <property type="molecule type" value="Genomic_DNA"/>
</dbReference>
<dbReference type="InParanoid" id="C5L695"/>
<dbReference type="GeneID" id="9042671"/>
<evidence type="ECO:0000313" key="3">
    <source>
        <dbReference type="EMBL" id="EER07722.1"/>
    </source>
</evidence>
<sequence>MRLSATYIIALLAAVWHIVEAVGLRSLAPQESGQPLRRLEPGNQPEDQQPKAVPETDQVDPSDDVEVKTDEEGDDDMVVIDSGDDDDANGDYENGSDFLPYGEDEDLES</sequence>
<organism evidence="4">
    <name type="scientific">Perkinsus marinus (strain ATCC 50983 / TXsc)</name>
    <dbReference type="NCBI Taxonomy" id="423536"/>
    <lineage>
        <taxon>Eukaryota</taxon>
        <taxon>Sar</taxon>
        <taxon>Alveolata</taxon>
        <taxon>Perkinsozoa</taxon>
        <taxon>Perkinsea</taxon>
        <taxon>Perkinsida</taxon>
        <taxon>Perkinsidae</taxon>
        <taxon>Perkinsus</taxon>
    </lineage>
</organism>
<dbReference type="AlphaFoldDB" id="C5L695"/>
<feature type="compositionally biased region" description="Acidic residues" evidence="1">
    <location>
        <begin position="71"/>
        <end position="90"/>
    </location>
</feature>
<name>C5L695_PERM5</name>
<keyword evidence="4" id="KW-1185">Reference proteome</keyword>